<dbReference type="GO" id="GO:0003735">
    <property type="term" value="F:structural constituent of ribosome"/>
    <property type="evidence" value="ECO:0007669"/>
    <property type="project" value="TreeGrafter"/>
</dbReference>
<evidence type="ECO:0000313" key="8">
    <source>
        <dbReference type="EMBL" id="CAI5726576.1"/>
    </source>
</evidence>
<name>A0AAV0TUT3_HYABA</name>
<proteinExistence type="inferred from homology"/>
<keyword evidence="5" id="KW-0687">Ribonucleoprotein</keyword>
<dbReference type="AlphaFoldDB" id="A0AAV0TUT3"/>
<gene>
    <name evidence="8" type="ORF">HBR001_LOCUS3877</name>
</gene>
<dbReference type="GO" id="GO:0022627">
    <property type="term" value="C:cytosolic small ribosomal subunit"/>
    <property type="evidence" value="ECO:0007669"/>
    <property type="project" value="TreeGrafter"/>
</dbReference>
<feature type="domain" description="Plectin/eS10 N-terminal" evidence="7">
    <location>
        <begin position="3"/>
        <end position="94"/>
    </location>
</feature>
<dbReference type="Gene3D" id="1.10.10.10">
    <property type="entry name" value="Winged helix-like DNA-binding domain superfamily/Winged helix DNA-binding domain"/>
    <property type="match status" value="1"/>
</dbReference>
<organism evidence="8 9">
    <name type="scientific">Hyaloperonospora brassicae</name>
    <name type="common">Brassica downy mildew</name>
    <name type="synonym">Peronospora brassicae</name>
    <dbReference type="NCBI Taxonomy" id="162125"/>
    <lineage>
        <taxon>Eukaryota</taxon>
        <taxon>Sar</taxon>
        <taxon>Stramenopiles</taxon>
        <taxon>Oomycota</taxon>
        <taxon>Peronosporomycetes</taxon>
        <taxon>Peronosporales</taxon>
        <taxon>Peronosporaceae</taxon>
        <taxon>Hyaloperonospora</taxon>
    </lineage>
</organism>
<evidence type="ECO:0000256" key="4">
    <source>
        <dbReference type="ARBA" id="ARBA00022980"/>
    </source>
</evidence>
<comment type="caution">
    <text evidence="8">The sequence shown here is derived from an EMBL/GenBank/DDBJ whole genome shotgun (WGS) entry which is preliminary data.</text>
</comment>
<evidence type="ECO:0000256" key="2">
    <source>
        <dbReference type="ARBA" id="ARBA00007278"/>
    </source>
</evidence>
<dbReference type="GO" id="GO:0003723">
    <property type="term" value="F:RNA binding"/>
    <property type="evidence" value="ECO:0007669"/>
    <property type="project" value="TreeGrafter"/>
</dbReference>
<dbReference type="FunFam" id="1.10.10.10:FF:000025">
    <property type="entry name" value="40S ribosomal protein S10"/>
    <property type="match status" value="1"/>
</dbReference>
<comment type="similarity">
    <text evidence="2">Belongs to the eukaryotic ribosomal protein eS10 family.</text>
</comment>
<dbReference type="InterPro" id="IPR036388">
    <property type="entry name" value="WH-like_DNA-bd_sf"/>
</dbReference>
<dbReference type="EMBL" id="CANTFL010000665">
    <property type="protein sequence ID" value="CAI5726576.1"/>
    <property type="molecule type" value="Genomic_DNA"/>
</dbReference>
<dbReference type="InterPro" id="IPR005326">
    <property type="entry name" value="Plectin_eS10_N"/>
</dbReference>
<evidence type="ECO:0000256" key="3">
    <source>
        <dbReference type="ARBA" id="ARBA00022490"/>
    </source>
</evidence>
<comment type="subcellular location">
    <subcellularLocation>
        <location evidence="1">Cytoplasm</location>
    </subcellularLocation>
</comment>
<accession>A0AAV0TUT3</accession>
<keyword evidence="4" id="KW-0689">Ribosomal protein</keyword>
<feature type="compositionally biased region" description="Basic and acidic residues" evidence="6">
    <location>
        <begin position="129"/>
        <end position="153"/>
    </location>
</feature>
<evidence type="ECO:0000256" key="1">
    <source>
        <dbReference type="ARBA" id="ARBA00004496"/>
    </source>
</evidence>
<evidence type="ECO:0000256" key="6">
    <source>
        <dbReference type="SAM" id="MobiDB-lite"/>
    </source>
</evidence>
<keyword evidence="3" id="KW-0963">Cytoplasm</keyword>
<sequence length="153" mass="17364">MLVSKSNRIAVYSYLFKEGVMVAKKDFALPKHEAVDVPNLQVIKLMQSLKSRGYVKETFNWQWFYWYLTNEGIEYLRSYLHLPAEIVPATLKKQAARLTQPQGPSSGGFGRGNRFDKDKGMGPSGDFNPEFRRGGQDGPRRGGPDGYRREASN</sequence>
<evidence type="ECO:0000256" key="5">
    <source>
        <dbReference type="ARBA" id="ARBA00023274"/>
    </source>
</evidence>
<keyword evidence="9" id="KW-1185">Reference proteome</keyword>
<reference evidence="8" key="1">
    <citation type="submission" date="2022-12" db="EMBL/GenBank/DDBJ databases">
        <authorList>
            <person name="Webb A."/>
        </authorList>
    </citation>
    <scope>NUCLEOTIDE SEQUENCE</scope>
    <source>
        <strain evidence="8">Hp1</strain>
    </source>
</reference>
<dbReference type="Pfam" id="PF03501">
    <property type="entry name" value="S10_plectin"/>
    <property type="match status" value="1"/>
</dbReference>
<feature type="region of interest" description="Disordered" evidence="6">
    <location>
        <begin position="94"/>
        <end position="153"/>
    </location>
</feature>
<dbReference type="PANTHER" id="PTHR12146:SF0">
    <property type="entry name" value="RIBOSOMAL PROTEIN S10"/>
    <property type="match status" value="1"/>
</dbReference>
<evidence type="ECO:0000259" key="7">
    <source>
        <dbReference type="Pfam" id="PF03501"/>
    </source>
</evidence>
<protein>
    <recommendedName>
        <fullName evidence="7">Plectin/eS10 N-terminal domain-containing protein</fullName>
    </recommendedName>
</protein>
<dbReference type="PANTHER" id="PTHR12146">
    <property type="entry name" value="40S RIBOSOMAL PROTEIN S10"/>
    <property type="match status" value="1"/>
</dbReference>
<dbReference type="InterPro" id="IPR037447">
    <property type="entry name" value="Ribosomal_eS10"/>
</dbReference>
<evidence type="ECO:0000313" key="9">
    <source>
        <dbReference type="Proteomes" id="UP001162031"/>
    </source>
</evidence>
<dbReference type="Proteomes" id="UP001162031">
    <property type="component" value="Unassembled WGS sequence"/>
</dbReference>